<keyword evidence="4 7" id="KW-1133">Transmembrane helix</keyword>
<evidence type="ECO:0000313" key="10">
    <source>
        <dbReference type="Proteomes" id="UP000295793"/>
    </source>
</evidence>
<dbReference type="AlphaFoldDB" id="A0A4R3IDY8"/>
<keyword evidence="2" id="KW-0050">Antiport</keyword>
<dbReference type="GO" id="GO:1902600">
    <property type="term" value="P:proton transmembrane transport"/>
    <property type="evidence" value="ECO:0007669"/>
    <property type="project" value="InterPro"/>
</dbReference>
<keyword evidence="2" id="KW-0813">Transport</keyword>
<comment type="caution">
    <text evidence="9">The sequence shown here is derived from an EMBL/GenBank/DDBJ whole genome shotgun (WGS) entry which is preliminary data.</text>
</comment>
<organism evidence="9 10">
    <name type="scientific">Reinekea marinisedimentorum</name>
    <dbReference type="NCBI Taxonomy" id="230495"/>
    <lineage>
        <taxon>Bacteria</taxon>
        <taxon>Pseudomonadati</taxon>
        <taxon>Pseudomonadota</taxon>
        <taxon>Gammaproteobacteria</taxon>
        <taxon>Oceanospirillales</taxon>
        <taxon>Saccharospirillaceae</taxon>
        <taxon>Reinekea</taxon>
    </lineage>
</organism>
<evidence type="ECO:0000256" key="1">
    <source>
        <dbReference type="ARBA" id="ARBA00004141"/>
    </source>
</evidence>
<evidence type="ECO:0000256" key="7">
    <source>
        <dbReference type="SAM" id="Phobius"/>
    </source>
</evidence>
<evidence type="ECO:0000256" key="6">
    <source>
        <dbReference type="ARBA" id="ARBA00023136"/>
    </source>
</evidence>
<dbReference type="InterPro" id="IPR006153">
    <property type="entry name" value="Cation/H_exchanger_TM"/>
</dbReference>
<gene>
    <name evidence="9" type="ORF">BCF53_101141</name>
</gene>
<dbReference type="OrthoDB" id="9778229at2"/>
<evidence type="ECO:0000256" key="2">
    <source>
        <dbReference type="ARBA" id="ARBA00022449"/>
    </source>
</evidence>
<proteinExistence type="predicted"/>
<feature type="transmembrane region" description="Helical" evidence="7">
    <location>
        <begin position="223"/>
        <end position="252"/>
    </location>
</feature>
<keyword evidence="5" id="KW-0406">Ion transport</keyword>
<dbReference type="RefSeq" id="WP_132698848.1">
    <property type="nucleotide sequence ID" value="NZ_SLZR01000001.1"/>
</dbReference>
<name>A0A4R3IDY8_9GAMM</name>
<feature type="transmembrane region" description="Helical" evidence="7">
    <location>
        <begin position="150"/>
        <end position="172"/>
    </location>
</feature>
<dbReference type="Pfam" id="PF00999">
    <property type="entry name" value="Na_H_Exchanger"/>
    <property type="match status" value="1"/>
</dbReference>
<comment type="subcellular location">
    <subcellularLocation>
        <location evidence="1">Membrane</location>
        <topology evidence="1">Multi-pass membrane protein</topology>
    </subcellularLocation>
</comment>
<feature type="transmembrane region" description="Helical" evidence="7">
    <location>
        <begin position="354"/>
        <end position="376"/>
    </location>
</feature>
<evidence type="ECO:0000256" key="4">
    <source>
        <dbReference type="ARBA" id="ARBA00022989"/>
    </source>
</evidence>
<dbReference type="PANTHER" id="PTHR43021">
    <property type="entry name" value="NA(+)/H(+) ANTIPORTER-RELATED"/>
    <property type="match status" value="1"/>
</dbReference>
<sequence>MVATSEFLLTIGAILLLGLVTTGLAERTLLPRVTLLLLFGILIGPQGLNLIPEFFVLRFDMVADMTLLMVGFLLGGKLTRESFANAAGSILLISLLAALLALLMVALLLVLAGVSLPLAILLGCIASATAPTAILDVVEQTNPNSHFSKLLLAIVAVDDVWALLLFGVGMAVAGHMEGNGEVGFVHEAIVEIFGSVLLGIGLGGPAAMLTGRIKPGEPMLVEAIGVVAVCGGLAMYMDFSYLISAMVMGALIGNLAKHHEYPFHAIEGTEGLFMLVFFVLAGASLDLMSLSQLGLVGGLYVLGRAGGKFVGAWLGCRMAGTAPATRRWMGLALMPQAGVPIGLALVASNEYPQYQQLLLSVVIASTVLFDMVGPILTRLAVRRAHGPHLDDA</sequence>
<keyword evidence="3 7" id="KW-0812">Transmembrane</keyword>
<dbReference type="PANTHER" id="PTHR43021:SF2">
    <property type="entry name" value="CATION_H+ EXCHANGER DOMAIN-CONTAINING PROTEIN"/>
    <property type="match status" value="1"/>
</dbReference>
<dbReference type="EMBL" id="SLZR01000001">
    <property type="protein sequence ID" value="TCS43798.1"/>
    <property type="molecule type" value="Genomic_DNA"/>
</dbReference>
<evidence type="ECO:0000259" key="8">
    <source>
        <dbReference type="Pfam" id="PF00999"/>
    </source>
</evidence>
<feature type="domain" description="Cation/H+ exchanger transmembrane" evidence="8">
    <location>
        <begin position="18"/>
        <end position="375"/>
    </location>
</feature>
<protein>
    <submittedName>
        <fullName evidence="9">NhaP-type Na+/H+ or K+/H+ antiporter</fullName>
    </submittedName>
</protein>
<feature type="transmembrane region" description="Helical" evidence="7">
    <location>
        <begin position="192"/>
        <end position="211"/>
    </location>
</feature>
<dbReference type="Gene3D" id="1.20.1530.20">
    <property type="match status" value="1"/>
</dbReference>
<feature type="transmembrane region" description="Helical" evidence="7">
    <location>
        <begin position="328"/>
        <end position="348"/>
    </location>
</feature>
<evidence type="ECO:0000256" key="3">
    <source>
        <dbReference type="ARBA" id="ARBA00022692"/>
    </source>
</evidence>
<dbReference type="Proteomes" id="UP000295793">
    <property type="component" value="Unassembled WGS sequence"/>
</dbReference>
<dbReference type="GO" id="GO:0016020">
    <property type="term" value="C:membrane"/>
    <property type="evidence" value="ECO:0007669"/>
    <property type="project" value="UniProtKB-SubCell"/>
</dbReference>
<dbReference type="InterPro" id="IPR038770">
    <property type="entry name" value="Na+/solute_symporter_sf"/>
</dbReference>
<evidence type="ECO:0000256" key="5">
    <source>
        <dbReference type="ARBA" id="ARBA00023065"/>
    </source>
</evidence>
<feature type="transmembrane region" description="Helical" evidence="7">
    <location>
        <begin position="86"/>
        <end position="112"/>
    </location>
</feature>
<keyword evidence="10" id="KW-1185">Reference proteome</keyword>
<dbReference type="GO" id="GO:0015297">
    <property type="term" value="F:antiporter activity"/>
    <property type="evidence" value="ECO:0007669"/>
    <property type="project" value="UniProtKB-KW"/>
</dbReference>
<accession>A0A4R3IDY8</accession>
<evidence type="ECO:0000313" key="9">
    <source>
        <dbReference type="EMBL" id="TCS43798.1"/>
    </source>
</evidence>
<reference evidence="9 10" key="1">
    <citation type="submission" date="2019-03" db="EMBL/GenBank/DDBJ databases">
        <title>Genomic Encyclopedia of Archaeal and Bacterial Type Strains, Phase II (KMG-II): from individual species to whole genera.</title>
        <authorList>
            <person name="Goeker M."/>
        </authorList>
    </citation>
    <scope>NUCLEOTIDE SEQUENCE [LARGE SCALE GENOMIC DNA]</scope>
    <source>
        <strain evidence="9 10">DSM 15388</strain>
    </source>
</reference>
<keyword evidence="6 7" id="KW-0472">Membrane</keyword>
<feature type="transmembrane region" description="Helical" evidence="7">
    <location>
        <begin position="118"/>
        <end position="138"/>
    </location>
</feature>